<name>A0A318EJB3_9FIRM</name>
<dbReference type="PANTHER" id="PTHR43283">
    <property type="entry name" value="BETA-LACTAMASE-RELATED"/>
    <property type="match status" value="1"/>
</dbReference>
<gene>
    <name evidence="2" type="ORF">C8E03_10968</name>
</gene>
<protein>
    <submittedName>
        <fullName evidence="2">CubicO group peptidase (Beta-lactamase class C family)</fullName>
    </submittedName>
</protein>
<reference evidence="2 3" key="1">
    <citation type="submission" date="2018-05" db="EMBL/GenBank/DDBJ databases">
        <title>Genomic Encyclopedia of Type Strains, Phase IV (KMG-IV): sequencing the most valuable type-strain genomes for metagenomic binning, comparative biology and taxonomic classification.</title>
        <authorList>
            <person name="Goeker M."/>
        </authorList>
    </citation>
    <scope>NUCLEOTIDE SEQUENCE [LARGE SCALE GENOMIC DNA]</scope>
    <source>
        <strain evidence="2 3">DSM 28816</strain>
    </source>
</reference>
<dbReference type="InterPro" id="IPR001466">
    <property type="entry name" value="Beta-lactam-related"/>
</dbReference>
<dbReference type="EMBL" id="QICS01000009">
    <property type="protein sequence ID" value="PXV87778.1"/>
    <property type="molecule type" value="Genomic_DNA"/>
</dbReference>
<dbReference type="Proteomes" id="UP000247523">
    <property type="component" value="Unassembled WGS sequence"/>
</dbReference>
<dbReference type="Gene3D" id="3.40.710.10">
    <property type="entry name" value="DD-peptidase/beta-lactamase superfamily"/>
    <property type="match status" value="1"/>
</dbReference>
<sequence length="337" mass="38043">MNYETQMTQRKKIWLEKIISNSYSNTAGIIVQKEGKSLYEKYFNGYTAANAVHVASVTKSIFSALIGIAIENGYIKSIDQKVLDFFPDYTVKLGEKTIQSITIKDMITMTAPYKYKSEPYEKFFKSDNWINAALDLLGGKGQVGQFTYSAIIGTHILSGILVKATGQSVSDFAKENLFSPLEIHIGDNVVLNNKEEHIAFFQDKNASGWVVDPQGVNTAGWGLTLTPKDMAKIGQLYLDGGLWNDKQIIPAWWIDESTKEHSRCSQWGNLPYGYLWWIIDEREHIYAALGDGGNAIYINKKKKMVISIASFFVPNAKDRIKLIKEYIEPTFENDNSQ</sequence>
<comment type="caution">
    <text evidence="2">The sequence shown here is derived from an EMBL/GenBank/DDBJ whole genome shotgun (WGS) entry which is preliminary data.</text>
</comment>
<dbReference type="SUPFAM" id="SSF56601">
    <property type="entry name" value="beta-lactamase/transpeptidase-like"/>
    <property type="match status" value="1"/>
</dbReference>
<dbReference type="RefSeq" id="WP_330410838.1">
    <property type="nucleotide sequence ID" value="NZ_QICS01000009.1"/>
</dbReference>
<dbReference type="Pfam" id="PF00144">
    <property type="entry name" value="Beta-lactamase"/>
    <property type="match status" value="1"/>
</dbReference>
<accession>A0A318EJB3</accession>
<feature type="domain" description="Beta-lactamase-related" evidence="1">
    <location>
        <begin position="27"/>
        <end position="315"/>
    </location>
</feature>
<proteinExistence type="predicted"/>
<dbReference type="AlphaFoldDB" id="A0A318EJB3"/>
<evidence type="ECO:0000313" key="2">
    <source>
        <dbReference type="EMBL" id="PXV87778.1"/>
    </source>
</evidence>
<evidence type="ECO:0000259" key="1">
    <source>
        <dbReference type="Pfam" id="PF00144"/>
    </source>
</evidence>
<dbReference type="InterPro" id="IPR050789">
    <property type="entry name" value="Diverse_Enzym_Activities"/>
</dbReference>
<dbReference type="PANTHER" id="PTHR43283:SF7">
    <property type="entry name" value="BETA-LACTAMASE-RELATED DOMAIN-CONTAINING PROTEIN"/>
    <property type="match status" value="1"/>
</dbReference>
<organism evidence="2 3">
    <name type="scientific">Lachnotalea glycerini</name>
    <dbReference type="NCBI Taxonomy" id="1763509"/>
    <lineage>
        <taxon>Bacteria</taxon>
        <taxon>Bacillati</taxon>
        <taxon>Bacillota</taxon>
        <taxon>Clostridia</taxon>
        <taxon>Lachnospirales</taxon>
        <taxon>Lachnospiraceae</taxon>
        <taxon>Lachnotalea</taxon>
    </lineage>
</organism>
<dbReference type="InterPro" id="IPR012338">
    <property type="entry name" value="Beta-lactam/transpept-like"/>
</dbReference>
<evidence type="ECO:0000313" key="3">
    <source>
        <dbReference type="Proteomes" id="UP000247523"/>
    </source>
</evidence>